<dbReference type="GO" id="GO:0008081">
    <property type="term" value="F:phosphoric diester hydrolase activity"/>
    <property type="evidence" value="ECO:0007669"/>
    <property type="project" value="UniProtKB-UniRule"/>
</dbReference>
<dbReference type="CDD" id="cd04899">
    <property type="entry name" value="ACT_ACR-UUR-like_2"/>
    <property type="match status" value="1"/>
</dbReference>
<keyword evidence="2 8" id="KW-0548">Nucleotidyltransferase</keyword>
<evidence type="ECO:0000256" key="4">
    <source>
        <dbReference type="ARBA" id="ARBA00022801"/>
    </source>
</evidence>
<feature type="domain" description="ACT" evidence="9">
    <location>
        <begin position="771"/>
        <end position="839"/>
    </location>
</feature>
<keyword evidence="3" id="KW-0677">Repeat</keyword>
<dbReference type="InterPro" id="IPR006674">
    <property type="entry name" value="HD_domain"/>
</dbReference>
<dbReference type="Gene3D" id="1.10.3090.10">
    <property type="entry name" value="cca-adding enzyme, domain 2"/>
    <property type="match status" value="1"/>
</dbReference>
<evidence type="ECO:0000313" key="11">
    <source>
        <dbReference type="EMBL" id="QKQ23975.1"/>
    </source>
</evidence>
<comment type="catalytic activity">
    <reaction evidence="7">
        <text>guanosine 3',5'-bis(diphosphate) + H2O = GDP + diphosphate + H(+)</text>
        <dbReference type="Rhea" id="RHEA:14253"/>
        <dbReference type="ChEBI" id="CHEBI:15377"/>
        <dbReference type="ChEBI" id="CHEBI:15378"/>
        <dbReference type="ChEBI" id="CHEBI:33019"/>
        <dbReference type="ChEBI" id="CHEBI:58189"/>
        <dbReference type="ChEBI" id="CHEBI:77828"/>
        <dbReference type="EC" id="3.1.7.2"/>
    </reaction>
</comment>
<dbReference type="Pfam" id="PF01966">
    <property type="entry name" value="HD"/>
    <property type="match status" value="1"/>
</dbReference>
<evidence type="ECO:0000313" key="12">
    <source>
        <dbReference type="Proteomes" id="UP000509429"/>
    </source>
</evidence>
<evidence type="ECO:0000259" key="9">
    <source>
        <dbReference type="PROSITE" id="PS51671"/>
    </source>
</evidence>
<dbReference type="Proteomes" id="UP000509429">
    <property type="component" value="Chromosome"/>
</dbReference>
<dbReference type="SUPFAM" id="SSF81593">
    <property type="entry name" value="Nucleotidyltransferase substrate binding subunit/domain"/>
    <property type="match status" value="1"/>
</dbReference>
<dbReference type="Pfam" id="PF01909">
    <property type="entry name" value="NTP_transf_2"/>
    <property type="match status" value="1"/>
</dbReference>
<dbReference type="InterPro" id="IPR013546">
    <property type="entry name" value="PII_UdlTrfase/GS_AdlTrfase"/>
</dbReference>
<gene>
    <name evidence="8 11" type="primary">glnD</name>
    <name evidence="11" type="ORF">HUE58_02065</name>
</gene>
<dbReference type="SMART" id="SM00471">
    <property type="entry name" value="HDc"/>
    <property type="match status" value="1"/>
</dbReference>
<protein>
    <recommendedName>
        <fullName evidence="8">Bifunctional uridylyltransferase/uridylyl-removing enzyme</fullName>
        <shortName evidence="8">UTase/UR</shortName>
    </recommendedName>
    <alternativeName>
        <fullName evidence="8">Bifunctional [protein-PII] modification enzyme</fullName>
    </alternativeName>
    <alternativeName>
        <fullName evidence="8">Bifunctional nitrogen sensor protein</fullName>
    </alternativeName>
    <domain>
        <recommendedName>
            <fullName evidence="8">[Protein-PII] uridylyltransferase</fullName>
            <shortName evidence="8">PII uridylyltransferase</shortName>
            <shortName evidence="8">UTase</shortName>
            <ecNumber evidence="8">2.7.7.59</ecNumber>
        </recommendedName>
    </domain>
    <domain>
        <recommendedName>
            <fullName evidence="8">[Protein-PII]-UMP uridylyl-removing enzyme</fullName>
            <shortName evidence="8">UR</shortName>
            <ecNumber evidence="8">3.1.4.-</ecNumber>
        </recommendedName>
    </domain>
</protein>
<dbReference type="EC" id="3.1.4.-" evidence="8"/>
<keyword evidence="5 8" id="KW-0460">Magnesium</keyword>
<dbReference type="SUPFAM" id="SSF109604">
    <property type="entry name" value="HD-domain/PDEase-like"/>
    <property type="match status" value="1"/>
</dbReference>
<sequence>MVDLSIFKTQYQALQDSIKADFLNNPEAVQTFVLARSEGVDQLLKDIWQSFNLSSQLCLVAVGGYGRKELHPYSDIDLLILIPNGAHDTYHKNIASFLTFLWDVDLEVGHATRDLKDCISMIDDLSVVTNLLESRVILGKKSLFFKMKAVIKSSVWSSQSFLAGKQKEQHNRHQNLSNTAYNLEPNIKQSPGGLRDIQTVVWVAKWYFNVNTLFELIDKQYLTTTEYELLKTSQLFLFKVRFALHIIANRREDRLAFQYQKSVATMLGYVDGDSLAVEAFMKDYYQTVTRVSRLNDILLQLLEDEILNMQHLNSRFMISHGYIHSIDTQIFIQTSSAFIEIFLLIAKHNYVRGISAKTLRQMQNSIDLIDFDYYKKRENNRLFIELLQQNQGVNKALKLMNRYGILEHYIPAFGKIIGLMQYDLFHAYTVDQHTLFVIRNLRRFFVPEFAKEFTLCSEIAQGIQKPELLLLAGLFHDIAKGRDGEHAQLGAIDAREFCQHHQLKTSDTDLVSKLVEKHLLMSVVAQKQDIGDFEVIERFAKQVGTVEFLEFLYLLTNADIRATKDDLWNSWKDSLLKKLFYNTKKHLESSNSQYPSVDQRIQDIKQTIIKDSIAQGYQMSDVEKILSTLPKDYYLRYEVDDILWHLSFATKTILDKIIVSSKISQHNVVDIFVLCDDFRGLFFKLISILERLGLDIVDAKILTTRDRKVYNTISVLQDAVLEHININQEIENELNDLNVSVRTTHDIYTHRHFDHKMKVSFSVNEQWNLTQLEINVIDKQGILSNIAYVFFELDISLINARIATMGERVEDVFFINNAKNQPLNMAEQSVLKEALEERL</sequence>
<dbReference type="InterPro" id="IPR045865">
    <property type="entry name" value="ACT-like_dom_sf"/>
</dbReference>
<evidence type="ECO:0000259" key="10">
    <source>
        <dbReference type="PROSITE" id="PS51831"/>
    </source>
</evidence>
<dbReference type="GO" id="GO:0006808">
    <property type="term" value="P:regulation of nitrogen utilization"/>
    <property type="evidence" value="ECO:0007669"/>
    <property type="project" value="UniProtKB-UniRule"/>
</dbReference>
<dbReference type="PROSITE" id="PS51671">
    <property type="entry name" value="ACT"/>
    <property type="match status" value="2"/>
</dbReference>
<evidence type="ECO:0000256" key="8">
    <source>
        <dbReference type="HAMAP-Rule" id="MF_00277"/>
    </source>
</evidence>
<accession>A0A6N0HNV5</accession>
<keyword evidence="12" id="KW-1185">Reference proteome</keyword>
<reference evidence="11 12" key="1">
    <citation type="submission" date="2020-05" db="EMBL/GenBank/DDBJ databases">
        <title>Horizontal transmission and recombination maintain forever young bacterial symbiont genomes.</title>
        <authorList>
            <person name="Russell S.L."/>
            <person name="Pepper-Tunick E."/>
            <person name="Svedberg J."/>
            <person name="Byrne A."/>
            <person name="Ruelas Castillo J."/>
            <person name="Vollmers C."/>
            <person name="Beinart R.A."/>
            <person name="Corbett-Detig R."/>
        </authorList>
    </citation>
    <scope>NUCLEOTIDE SEQUENCE [LARGE SCALE GENOMIC DNA]</scope>
    <source>
        <strain evidence="11">JDF_Ridge</strain>
    </source>
</reference>
<name>A0A6N0HNV5_9GAMM</name>
<dbReference type="Gene3D" id="1.20.120.330">
    <property type="entry name" value="Nucleotidyltransferases domain 2"/>
    <property type="match status" value="1"/>
</dbReference>
<keyword evidence="1 8" id="KW-0808">Transferase</keyword>
<evidence type="ECO:0000256" key="7">
    <source>
        <dbReference type="ARBA" id="ARBA00047968"/>
    </source>
</evidence>
<evidence type="ECO:0000256" key="3">
    <source>
        <dbReference type="ARBA" id="ARBA00022737"/>
    </source>
</evidence>
<dbReference type="AlphaFoldDB" id="A0A6N0HNV5"/>
<dbReference type="KEGG" id="reo:HUE58_02065"/>
<comment type="catalytic activity">
    <reaction evidence="8">
        <text>[protein-PII]-uridylyl-L-tyrosine + H2O = [protein-PII]-L-tyrosine + UMP + H(+)</text>
        <dbReference type="Rhea" id="RHEA:48600"/>
        <dbReference type="Rhea" id="RHEA-COMP:12147"/>
        <dbReference type="Rhea" id="RHEA-COMP:12148"/>
        <dbReference type="ChEBI" id="CHEBI:15377"/>
        <dbReference type="ChEBI" id="CHEBI:15378"/>
        <dbReference type="ChEBI" id="CHEBI:46858"/>
        <dbReference type="ChEBI" id="CHEBI:57865"/>
        <dbReference type="ChEBI" id="CHEBI:90602"/>
    </reaction>
</comment>
<dbReference type="CDD" id="cd00077">
    <property type="entry name" value="HDc"/>
    <property type="match status" value="1"/>
</dbReference>
<dbReference type="GO" id="GO:0008893">
    <property type="term" value="F:guanosine-3',5'-bis(diphosphate) 3'-diphosphatase activity"/>
    <property type="evidence" value="ECO:0007669"/>
    <property type="project" value="UniProtKB-EC"/>
</dbReference>
<comment type="catalytic activity">
    <reaction evidence="8">
        <text>[protein-PII]-L-tyrosine + UTP = [protein-PII]-uridylyl-L-tyrosine + diphosphate</text>
        <dbReference type="Rhea" id="RHEA:13673"/>
        <dbReference type="Rhea" id="RHEA-COMP:12147"/>
        <dbReference type="Rhea" id="RHEA-COMP:12148"/>
        <dbReference type="ChEBI" id="CHEBI:33019"/>
        <dbReference type="ChEBI" id="CHEBI:46398"/>
        <dbReference type="ChEBI" id="CHEBI:46858"/>
        <dbReference type="ChEBI" id="CHEBI:90602"/>
        <dbReference type="EC" id="2.7.7.59"/>
    </reaction>
</comment>
<dbReference type="PIRSF" id="PIRSF006288">
    <property type="entry name" value="PII_uridyltransf"/>
    <property type="match status" value="1"/>
</dbReference>
<dbReference type="PANTHER" id="PTHR47320">
    <property type="entry name" value="BIFUNCTIONAL URIDYLYLTRANSFERASE/URIDYLYL-REMOVING ENZYME"/>
    <property type="match status" value="1"/>
</dbReference>
<keyword evidence="4 8" id="KW-0378">Hydrolase</keyword>
<dbReference type="Pfam" id="PF08335">
    <property type="entry name" value="GlnD_UR_UTase"/>
    <property type="match status" value="1"/>
</dbReference>
<dbReference type="EC" id="2.7.7.59" evidence="8"/>
<dbReference type="InterPro" id="IPR043519">
    <property type="entry name" value="NT_sf"/>
</dbReference>
<comment type="domain">
    <text evidence="8">Has four distinct domains: an N-terminal nucleotidyltransferase (NT) domain responsible for UTase activity, a central HD domain that encodes UR activity, and two C-terminal ACT domains that seem to have a role in glutamine sensing.</text>
</comment>
<dbReference type="HAMAP" id="MF_00277">
    <property type="entry name" value="PII_uridylyl_transf"/>
    <property type="match status" value="1"/>
</dbReference>
<dbReference type="SUPFAM" id="SSF55021">
    <property type="entry name" value="ACT-like"/>
    <property type="match status" value="2"/>
</dbReference>
<evidence type="ECO:0000256" key="2">
    <source>
        <dbReference type="ARBA" id="ARBA00022695"/>
    </source>
</evidence>
<dbReference type="SUPFAM" id="SSF81301">
    <property type="entry name" value="Nucleotidyltransferase"/>
    <property type="match status" value="1"/>
</dbReference>
<dbReference type="RefSeq" id="WP_174605415.1">
    <property type="nucleotide sequence ID" value="NZ_CP054490.1"/>
</dbReference>
<dbReference type="EMBL" id="CP054490">
    <property type="protein sequence ID" value="QKQ23975.1"/>
    <property type="molecule type" value="Genomic_DNA"/>
</dbReference>
<evidence type="ECO:0000256" key="5">
    <source>
        <dbReference type="ARBA" id="ARBA00022842"/>
    </source>
</evidence>
<dbReference type="InterPro" id="IPR002934">
    <property type="entry name" value="Polymerase_NTP_transf_dom"/>
</dbReference>
<keyword evidence="6 8" id="KW-0511">Multifunctional enzyme</keyword>
<comment type="cofactor">
    <cofactor evidence="8">
        <name>Mg(2+)</name>
        <dbReference type="ChEBI" id="CHEBI:18420"/>
    </cofactor>
</comment>
<dbReference type="CDD" id="cd05401">
    <property type="entry name" value="NT_GlnE_GlnD_like"/>
    <property type="match status" value="1"/>
</dbReference>
<comment type="activity regulation">
    <text evidence="8">Uridylyltransferase (UTase) activity is inhibited by glutamine, while glutamine activates uridylyl-removing (UR) activity.</text>
</comment>
<proteinExistence type="inferred from homology"/>
<evidence type="ECO:0000256" key="6">
    <source>
        <dbReference type="ARBA" id="ARBA00023268"/>
    </source>
</evidence>
<organism evidence="11 12">
    <name type="scientific">Candidatus Ruthia endofausta</name>
    <dbReference type="NCBI Taxonomy" id="2738852"/>
    <lineage>
        <taxon>Bacteria</taxon>
        <taxon>Pseudomonadati</taxon>
        <taxon>Pseudomonadota</taxon>
        <taxon>Gammaproteobacteria</taxon>
        <taxon>Candidatus Pseudothioglobaceae</taxon>
        <taxon>Candidatus Ruthturnera</taxon>
    </lineage>
</organism>
<dbReference type="InterPro" id="IPR010043">
    <property type="entry name" value="UTase/UR"/>
</dbReference>
<dbReference type="InterPro" id="IPR003607">
    <property type="entry name" value="HD/PDEase_dom"/>
</dbReference>
<comment type="similarity">
    <text evidence="8">Belongs to the GlnD family.</text>
</comment>
<feature type="region of interest" description="Uridylyltransferase" evidence="8">
    <location>
        <begin position="1"/>
        <end position="313"/>
    </location>
</feature>
<feature type="domain" description="ACT" evidence="9">
    <location>
        <begin position="670"/>
        <end position="744"/>
    </location>
</feature>
<dbReference type="InterPro" id="IPR002912">
    <property type="entry name" value="ACT_dom"/>
</dbReference>
<dbReference type="PANTHER" id="PTHR47320:SF1">
    <property type="entry name" value="BIFUNCTIONAL URIDYLYLTRANSFERASE_URIDYLYL-REMOVING ENZYME"/>
    <property type="match status" value="1"/>
</dbReference>
<dbReference type="NCBIfam" id="TIGR01693">
    <property type="entry name" value="UTase_glnD"/>
    <property type="match status" value="1"/>
</dbReference>
<comment type="function">
    <text evidence="8">Modifies, by uridylylation and deuridylylation, the PII regulatory proteins (GlnB and homologs), in response to the nitrogen status of the cell that GlnD senses through the glutamine level. Under low glutamine levels, catalyzes the conversion of the PII proteins and UTP to PII-UMP and PPi, while under higher glutamine levels, GlnD hydrolyzes PII-UMP to PII and UMP (deuridylylation). Thus, controls uridylylation state and activity of the PII proteins, and plays an important role in the regulation of nitrogen metabolism.</text>
</comment>
<comment type="caution">
    <text evidence="8">Lacks conserved residue(s) required for the propagation of feature annotation.</text>
</comment>
<feature type="domain" description="HD" evidence="10">
    <location>
        <begin position="430"/>
        <end position="549"/>
    </location>
</feature>
<evidence type="ECO:0000256" key="1">
    <source>
        <dbReference type="ARBA" id="ARBA00022679"/>
    </source>
</evidence>
<dbReference type="PROSITE" id="PS51831">
    <property type="entry name" value="HD"/>
    <property type="match status" value="1"/>
</dbReference>
<dbReference type="GO" id="GO:0008773">
    <property type="term" value="F:[protein-PII] uridylyltransferase activity"/>
    <property type="evidence" value="ECO:0007669"/>
    <property type="project" value="UniProtKB-UniRule"/>
</dbReference>